<name>A0A2W2BQ74_9ACTN</name>
<dbReference type="EMBL" id="POTW01000040">
    <property type="protein sequence ID" value="PZF82368.1"/>
    <property type="molecule type" value="Genomic_DNA"/>
</dbReference>
<protein>
    <submittedName>
        <fullName evidence="2">Uncharacterized protein</fullName>
    </submittedName>
</protein>
<keyword evidence="1" id="KW-0812">Transmembrane</keyword>
<keyword evidence="1" id="KW-1133">Transmembrane helix</keyword>
<feature type="transmembrane region" description="Helical" evidence="1">
    <location>
        <begin position="188"/>
        <end position="211"/>
    </location>
</feature>
<comment type="caution">
    <text evidence="2">The sequence shown here is derived from an EMBL/GenBank/DDBJ whole genome shotgun (WGS) entry which is preliminary data.</text>
</comment>
<feature type="transmembrane region" description="Helical" evidence="1">
    <location>
        <begin position="164"/>
        <end position="182"/>
    </location>
</feature>
<reference evidence="2 3" key="1">
    <citation type="submission" date="2018-01" db="EMBL/GenBank/DDBJ databases">
        <title>Draft genome sequence of Jiangella sp. GTF31.</title>
        <authorList>
            <person name="Sahin N."/>
            <person name="Ay H."/>
            <person name="Saygin H."/>
        </authorList>
    </citation>
    <scope>NUCLEOTIDE SEQUENCE [LARGE SCALE GENOMIC DNA]</scope>
    <source>
        <strain evidence="2 3">GTF31</strain>
    </source>
</reference>
<organism evidence="2 3">
    <name type="scientific">Jiangella anatolica</name>
    <dbReference type="NCBI Taxonomy" id="2670374"/>
    <lineage>
        <taxon>Bacteria</taxon>
        <taxon>Bacillati</taxon>
        <taxon>Actinomycetota</taxon>
        <taxon>Actinomycetes</taxon>
        <taxon>Jiangellales</taxon>
        <taxon>Jiangellaceae</taxon>
        <taxon>Jiangella</taxon>
    </lineage>
</organism>
<sequence>MPETGANAARDRQVGVRELLAVIVLSITAVLTAWSGFEASKWGGEMSIAFSRASGARSEASRSAAEADAARTFDLTVFGVYVQAVAEGDDVLRQFVETRFTDHFAVAFDAWVATSPLEDPDAPKGPFAMPEYRPPGEAEAADADARADALFADALENNQRGDDYTLLTVLFALVLFFAAISQRPRSTTLAWVVLGFAVVLLLVGVGLLISFPKII</sequence>
<evidence type="ECO:0000313" key="3">
    <source>
        <dbReference type="Proteomes" id="UP000248764"/>
    </source>
</evidence>
<keyword evidence="1" id="KW-0472">Membrane</keyword>
<dbReference type="Proteomes" id="UP000248764">
    <property type="component" value="Unassembled WGS sequence"/>
</dbReference>
<dbReference type="AlphaFoldDB" id="A0A2W2BQ74"/>
<proteinExistence type="predicted"/>
<dbReference type="RefSeq" id="WP_111255884.1">
    <property type="nucleotide sequence ID" value="NZ_POTW01000040.1"/>
</dbReference>
<feature type="transmembrane region" description="Helical" evidence="1">
    <location>
        <begin position="19"/>
        <end position="37"/>
    </location>
</feature>
<accession>A0A2W2BQ74</accession>
<evidence type="ECO:0000313" key="2">
    <source>
        <dbReference type="EMBL" id="PZF82368.1"/>
    </source>
</evidence>
<gene>
    <name evidence="2" type="ORF">C1I92_17230</name>
</gene>
<keyword evidence="3" id="KW-1185">Reference proteome</keyword>
<evidence type="ECO:0000256" key="1">
    <source>
        <dbReference type="SAM" id="Phobius"/>
    </source>
</evidence>